<dbReference type="GeneTree" id="ENSGT00940000178187"/>
<reference evidence="2" key="2">
    <citation type="submission" date="2025-08" db="UniProtKB">
        <authorList>
            <consortium name="Ensembl"/>
        </authorList>
    </citation>
    <scope>IDENTIFICATION</scope>
</reference>
<keyword evidence="3" id="KW-1185">Reference proteome</keyword>
<organism evidence="2 3">
    <name type="scientific">Takifugu rubripes</name>
    <name type="common">Japanese pufferfish</name>
    <name type="synonym">Fugu rubripes</name>
    <dbReference type="NCBI Taxonomy" id="31033"/>
    <lineage>
        <taxon>Eukaryota</taxon>
        <taxon>Metazoa</taxon>
        <taxon>Chordata</taxon>
        <taxon>Craniata</taxon>
        <taxon>Vertebrata</taxon>
        <taxon>Euteleostomi</taxon>
        <taxon>Actinopterygii</taxon>
        <taxon>Neopterygii</taxon>
        <taxon>Teleostei</taxon>
        <taxon>Neoteleostei</taxon>
        <taxon>Acanthomorphata</taxon>
        <taxon>Eupercaria</taxon>
        <taxon>Tetraodontiformes</taxon>
        <taxon>Tetradontoidea</taxon>
        <taxon>Tetraodontidae</taxon>
        <taxon>Takifugu</taxon>
    </lineage>
</organism>
<reference evidence="2" key="3">
    <citation type="submission" date="2025-09" db="UniProtKB">
        <authorList>
            <consortium name="Ensembl"/>
        </authorList>
    </citation>
    <scope>IDENTIFICATION</scope>
</reference>
<dbReference type="SUPFAM" id="SSF47986">
    <property type="entry name" value="DEATH domain"/>
    <property type="match status" value="1"/>
</dbReference>
<protein>
    <recommendedName>
        <fullName evidence="1">Pyrin domain-containing protein</fullName>
    </recommendedName>
</protein>
<dbReference type="CDD" id="cd08321">
    <property type="entry name" value="Pyrin_ASC-like"/>
    <property type="match status" value="1"/>
</dbReference>
<reference evidence="2 3" key="1">
    <citation type="journal article" date="2011" name="Genome Biol. Evol.">
        <title>Integration of the genetic map and genome assembly of fugu facilitates insights into distinct features of genome evolution in teleosts and mammals.</title>
        <authorList>
            <person name="Kai W."/>
            <person name="Kikuchi K."/>
            <person name="Tohari S."/>
            <person name="Chew A.K."/>
            <person name="Tay A."/>
            <person name="Fujiwara A."/>
            <person name="Hosoya S."/>
            <person name="Suetake H."/>
            <person name="Naruse K."/>
            <person name="Brenner S."/>
            <person name="Suzuki Y."/>
            <person name="Venkatesh B."/>
        </authorList>
    </citation>
    <scope>NUCLEOTIDE SEQUENCE [LARGE SCALE GENOMIC DNA]</scope>
</reference>
<dbReference type="Gene3D" id="1.10.533.10">
    <property type="entry name" value="Death Domain, Fas"/>
    <property type="match status" value="1"/>
</dbReference>
<dbReference type="InterPro" id="IPR011029">
    <property type="entry name" value="DEATH-like_dom_sf"/>
</dbReference>
<dbReference type="OMA" id="FQWYLAL"/>
<evidence type="ECO:0000313" key="3">
    <source>
        <dbReference type="Proteomes" id="UP000005226"/>
    </source>
</evidence>
<evidence type="ECO:0000259" key="1">
    <source>
        <dbReference type="PROSITE" id="PS50824"/>
    </source>
</evidence>
<sequence>MTEQISKLLKDFLDELDDTMLREFKWYLGQHKERGSRPIQRSQLENTSRTETVDKLVQAYGAEGAVVTTVDVLYRMRLNDLATQLQNLRSTSA</sequence>
<dbReference type="Ensembl" id="ENSTRUT00000051918.2">
    <property type="protein sequence ID" value="ENSTRUP00000052990.2"/>
    <property type="gene ID" value="ENSTRUG00000025574.2"/>
</dbReference>
<dbReference type="PROSITE" id="PS50824">
    <property type="entry name" value="DAPIN"/>
    <property type="match status" value="1"/>
</dbReference>
<evidence type="ECO:0000313" key="2">
    <source>
        <dbReference type="Ensembl" id="ENSTRUP00000052990.2"/>
    </source>
</evidence>
<dbReference type="Pfam" id="PF02758">
    <property type="entry name" value="PYRIN"/>
    <property type="match status" value="1"/>
</dbReference>
<dbReference type="SMART" id="SM01289">
    <property type="entry name" value="PYRIN"/>
    <property type="match status" value="1"/>
</dbReference>
<accession>A0A3B5KAH9</accession>
<dbReference type="AlphaFoldDB" id="A0A3B5KAH9"/>
<dbReference type="InterPro" id="IPR004020">
    <property type="entry name" value="DAPIN"/>
</dbReference>
<name>A0A3B5KAH9_TAKRU</name>
<feature type="domain" description="Pyrin" evidence="1">
    <location>
        <begin position="1"/>
        <end position="91"/>
    </location>
</feature>
<dbReference type="Proteomes" id="UP000005226">
    <property type="component" value="Chromosome 1"/>
</dbReference>
<dbReference type="InParanoid" id="A0A3B5KAH9"/>
<proteinExistence type="predicted"/>